<dbReference type="EMBL" id="JH598105">
    <property type="status" value="NOT_ANNOTATED_CDS"/>
    <property type="molecule type" value="Genomic_DNA"/>
</dbReference>
<dbReference type="OMA" id="WARSESH"/>
<accession>M4BBQ4</accession>
<organism evidence="1 2">
    <name type="scientific">Hyaloperonospora arabidopsidis (strain Emoy2)</name>
    <name type="common">Downy mildew agent</name>
    <name type="synonym">Peronospora arabidopsidis</name>
    <dbReference type="NCBI Taxonomy" id="559515"/>
    <lineage>
        <taxon>Eukaryota</taxon>
        <taxon>Sar</taxon>
        <taxon>Stramenopiles</taxon>
        <taxon>Oomycota</taxon>
        <taxon>Peronosporomycetes</taxon>
        <taxon>Peronosporales</taxon>
        <taxon>Peronosporaceae</taxon>
        <taxon>Hyaloperonospora</taxon>
    </lineage>
</organism>
<dbReference type="AlphaFoldDB" id="M4BBQ4"/>
<evidence type="ECO:0008006" key="3">
    <source>
        <dbReference type="Google" id="ProtNLM"/>
    </source>
</evidence>
<proteinExistence type="predicted"/>
<keyword evidence="2" id="KW-1185">Reference proteome</keyword>
<reference evidence="1" key="2">
    <citation type="submission" date="2015-06" db="UniProtKB">
        <authorList>
            <consortium name="EnsemblProtists"/>
        </authorList>
    </citation>
    <scope>IDENTIFICATION</scope>
    <source>
        <strain evidence="1">Emoy2</strain>
    </source>
</reference>
<dbReference type="VEuPathDB" id="FungiDB:HpaG803717"/>
<sequence>MLNTAGDLADYTGILVLRHGDTTRYLGYQVGTGDLVGANWALRIRNIRKRLATATTISSSVAVQILLLNSIMLPAVLFPSAVFRLPHWARSESHNLQKQFLWNYSTSTDRSRHKVNSGLLYTQEESGSSPLTLPYVHKT</sequence>
<protein>
    <recommendedName>
        <fullName evidence="3">RxLR effector candidate protein</fullName>
    </recommendedName>
</protein>
<reference evidence="2" key="1">
    <citation type="journal article" date="2010" name="Science">
        <title>Signatures of adaptation to obligate biotrophy in the Hyaloperonospora arabidopsidis genome.</title>
        <authorList>
            <person name="Baxter L."/>
            <person name="Tripathy S."/>
            <person name="Ishaque N."/>
            <person name="Boot N."/>
            <person name="Cabral A."/>
            <person name="Kemen E."/>
            <person name="Thines M."/>
            <person name="Ah-Fong A."/>
            <person name="Anderson R."/>
            <person name="Badejoko W."/>
            <person name="Bittner-Eddy P."/>
            <person name="Boore J.L."/>
            <person name="Chibucos M.C."/>
            <person name="Coates M."/>
            <person name="Dehal P."/>
            <person name="Delehaunty K."/>
            <person name="Dong S."/>
            <person name="Downton P."/>
            <person name="Dumas B."/>
            <person name="Fabro G."/>
            <person name="Fronick C."/>
            <person name="Fuerstenberg S.I."/>
            <person name="Fulton L."/>
            <person name="Gaulin E."/>
            <person name="Govers F."/>
            <person name="Hughes L."/>
            <person name="Humphray S."/>
            <person name="Jiang R.H."/>
            <person name="Judelson H."/>
            <person name="Kamoun S."/>
            <person name="Kyung K."/>
            <person name="Meijer H."/>
            <person name="Minx P."/>
            <person name="Morris P."/>
            <person name="Nelson J."/>
            <person name="Phuntumart V."/>
            <person name="Qutob D."/>
            <person name="Rehmany A."/>
            <person name="Rougon-Cardoso A."/>
            <person name="Ryden P."/>
            <person name="Torto-Alalibo T."/>
            <person name="Studholme D."/>
            <person name="Wang Y."/>
            <person name="Win J."/>
            <person name="Wood J."/>
            <person name="Clifton S.W."/>
            <person name="Rogers J."/>
            <person name="Van den Ackerveken G."/>
            <person name="Jones J.D."/>
            <person name="McDowell J.M."/>
            <person name="Beynon J."/>
            <person name="Tyler B.M."/>
        </authorList>
    </citation>
    <scope>NUCLEOTIDE SEQUENCE [LARGE SCALE GENOMIC DNA]</scope>
    <source>
        <strain evidence="2">Emoy2</strain>
    </source>
</reference>
<dbReference type="Proteomes" id="UP000011713">
    <property type="component" value="Unassembled WGS sequence"/>
</dbReference>
<dbReference type="InParanoid" id="M4BBQ4"/>
<name>M4BBQ4_HYAAE</name>
<dbReference type="HOGENOM" id="CLU_150343_0_0_1"/>
<evidence type="ECO:0000313" key="2">
    <source>
        <dbReference type="Proteomes" id="UP000011713"/>
    </source>
</evidence>
<evidence type="ECO:0000313" key="1">
    <source>
        <dbReference type="EnsemblProtists" id="HpaP803717"/>
    </source>
</evidence>
<dbReference type="EnsemblProtists" id="HpaT803717">
    <property type="protein sequence ID" value="HpaP803717"/>
    <property type="gene ID" value="HpaG803717"/>
</dbReference>